<evidence type="ECO:0000256" key="1">
    <source>
        <dbReference type="SAM" id="MobiDB-lite"/>
    </source>
</evidence>
<evidence type="ECO:0000313" key="4">
    <source>
        <dbReference type="Proteomes" id="UP000199515"/>
    </source>
</evidence>
<evidence type="ECO:0000256" key="2">
    <source>
        <dbReference type="SAM" id="Phobius"/>
    </source>
</evidence>
<reference evidence="3 4" key="1">
    <citation type="submission" date="2016-10" db="EMBL/GenBank/DDBJ databases">
        <authorList>
            <person name="de Groot N.N."/>
        </authorList>
    </citation>
    <scope>NUCLEOTIDE SEQUENCE [LARGE SCALE GENOMIC DNA]</scope>
    <source>
        <strain evidence="3 4">CPCC 202699</strain>
    </source>
</reference>
<feature type="region of interest" description="Disordered" evidence="1">
    <location>
        <begin position="71"/>
        <end position="128"/>
    </location>
</feature>
<accession>A0A1H2ZZ87</accession>
<dbReference type="EMBL" id="FNON01000002">
    <property type="protein sequence ID" value="SDX22288.1"/>
    <property type="molecule type" value="Genomic_DNA"/>
</dbReference>
<feature type="compositionally biased region" description="Polar residues" evidence="1">
    <location>
        <begin position="71"/>
        <end position="92"/>
    </location>
</feature>
<sequence length="235" mass="23311">MDDRELERLFAGAPGEPPPPSFDHGDIVSESKKITARRRRTLGVAGTFAVLVLFGFGAIRLSGAIGGMSETASAPGNAAVDTQSGGSAQPLDTTGRPPNGEGKQSLPGTAPMQGGDGSGKNGPRAGSAFGCEAADGELATALAGELSVPVTAPSYGRICVTGARSAGFQVNGGDLSIALVSSGAAIPQEPNSVTASATTATGLTLVIRSVSTTGNTTPPFAADLSRAANRLAAKF</sequence>
<dbReference type="STRING" id="589385.SAMN05421504_102715"/>
<gene>
    <name evidence="3" type="ORF">SAMN05421504_102715</name>
</gene>
<name>A0A1H2ZZ87_9PSEU</name>
<dbReference type="RefSeq" id="WP_143047031.1">
    <property type="nucleotide sequence ID" value="NZ_FNON01000002.1"/>
</dbReference>
<keyword evidence="2" id="KW-1133">Transmembrane helix</keyword>
<feature type="region of interest" description="Disordered" evidence="1">
    <location>
        <begin position="1"/>
        <end position="26"/>
    </location>
</feature>
<dbReference type="OrthoDB" id="3698019at2"/>
<feature type="transmembrane region" description="Helical" evidence="2">
    <location>
        <begin position="41"/>
        <end position="59"/>
    </location>
</feature>
<dbReference type="AlphaFoldDB" id="A0A1H2ZZ87"/>
<dbReference type="Proteomes" id="UP000199515">
    <property type="component" value="Unassembled WGS sequence"/>
</dbReference>
<evidence type="ECO:0000313" key="3">
    <source>
        <dbReference type="EMBL" id="SDX22288.1"/>
    </source>
</evidence>
<organism evidence="3 4">
    <name type="scientific">Amycolatopsis xylanica</name>
    <dbReference type="NCBI Taxonomy" id="589385"/>
    <lineage>
        <taxon>Bacteria</taxon>
        <taxon>Bacillati</taxon>
        <taxon>Actinomycetota</taxon>
        <taxon>Actinomycetes</taxon>
        <taxon>Pseudonocardiales</taxon>
        <taxon>Pseudonocardiaceae</taxon>
        <taxon>Amycolatopsis</taxon>
    </lineage>
</organism>
<keyword evidence="2" id="KW-0472">Membrane</keyword>
<keyword evidence="2" id="KW-0812">Transmembrane</keyword>
<keyword evidence="4" id="KW-1185">Reference proteome</keyword>
<proteinExistence type="predicted"/>
<protein>
    <submittedName>
        <fullName evidence="3">Uncharacterized protein</fullName>
    </submittedName>
</protein>